<evidence type="ECO:0000313" key="3">
    <source>
        <dbReference type="Proteomes" id="UP000327011"/>
    </source>
</evidence>
<accession>A0A5J5JXA5</accession>
<keyword evidence="1" id="KW-0732">Signal</keyword>
<evidence type="ECO:0000256" key="1">
    <source>
        <dbReference type="SAM" id="SignalP"/>
    </source>
</evidence>
<evidence type="ECO:0000313" key="2">
    <source>
        <dbReference type="EMBL" id="KAA9375041.1"/>
    </source>
</evidence>
<dbReference type="Proteomes" id="UP000327011">
    <property type="component" value="Unassembled WGS sequence"/>
</dbReference>
<sequence>MPKFRNVITGLAVSTAMAGGALALSTVSAHASTPTTATVVTKWGCGWDGHGHGRNYNKNKNKLVNRNDFRSFKYYRIKKVNRNTAAFASGDAVVDIDGDDDD</sequence>
<feature type="chain" id="PRO_5023816290" description="Lactococcin 972 family bacteriocin" evidence="1">
    <location>
        <begin position="32"/>
        <end position="102"/>
    </location>
</feature>
<gene>
    <name evidence="2" type="ORF">F5972_29205</name>
</gene>
<dbReference type="RefSeq" id="WP_150937979.1">
    <property type="nucleotide sequence ID" value="NZ_VYTZ01000013.1"/>
</dbReference>
<comment type="caution">
    <text evidence="2">The sequence shown here is derived from an EMBL/GenBank/DDBJ whole genome shotgun (WGS) entry which is preliminary data.</text>
</comment>
<feature type="signal peptide" evidence="1">
    <location>
        <begin position="1"/>
        <end position="31"/>
    </location>
</feature>
<proteinExistence type="predicted"/>
<organism evidence="2 3">
    <name type="scientific">Microbispora cellulosiformans</name>
    <dbReference type="NCBI Taxonomy" id="2614688"/>
    <lineage>
        <taxon>Bacteria</taxon>
        <taxon>Bacillati</taxon>
        <taxon>Actinomycetota</taxon>
        <taxon>Actinomycetes</taxon>
        <taxon>Streptosporangiales</taxon>
        <taxon>Streptosporangiaceae</taxon>
        <taxon>Microbispora</taxon>
    </lineage>
</organism>
<dbReference type="EMBL" id="VYTZ01000013">
    <property type="protein sequence ID" value="KAA9375041.1"/>
    <property type="molecule type" value="Genomic_DNA"/>
</dbReference>
<protein>
    <recommendedName>
        <fullName evidence="4">Lactococcin 972 family bacteriocin</fullName>
    </recommendedName>
</protein>
<evidence type="ECO:0008006" key="4">
    <source>
        <dbReference type="Google" id="ProtNLM"/>
    </source>
</evidence>
<reference evidence="2 3" key="1">
    <citation type="submission" date="2019-09" db="EMBL/GenBank/DDBJ databases">
        <title>Screening of Novel Bioactive Compounds from Soil-Associated.</title>
        <authorList>
            <person name="Gong X."/>
        </authorList>
    </citation>
    <scope>NUCLEOTIDE SEQUENCE [LARGE SCALE GENOMIC DNA]</scope>
    <source>
        <strain evidence="2 3">Gxj-6</strain>
    </source>
</reference>
<keyword evidence="3" id="KW-1185">Reference proteome</keyword>
<dbReference type="AlphaFoldDB" id="A0A5J5JXA5"/>
<name>A0A5J5JXA5_9ACTN</name>